<dbReference type="Proteomes" id="UP000239434">
    <property type="component" value="Unassembled WGS sequence"/>
</dbReference>
<keyword evidence="1" id="KW-0175">Coiled coil</keyword>
<evidence type="ECO:0000256" key="1">
    <source>
        <dbReference type="SAM" id="Coils"/>
    </source>
</evidence>
<protein>
    <submittedName>
        <fullName evidence="2">Uncharacterized protein</fullName>
    </submittedName>
</protein>
<reference evidence="2 3" key="1">
    <citation type="submission" date="2018-02" db="EMBL/GenBank/DDBJ databases">
        <title>The draft genome of Phyllobacterium sp. 1N-3.</title>
        <authorList>
            <person name="Liu L."/>
            <person name="Li L."/>
            <person name="Zhang X."/>
            <person name="Wang T."/>
            <person name="Liang L."/>
        </authorList>
    </citation>
    <scope>NUCLEOTIDE SEQUENCE [LARGE SCALE GENOMIC DNA]</scope>
    <source>
        <strain evidence="2 3">1N-3</strain>
    </source>
</reference>
<feature type="coiled-coil region" evidence="1">
    <location>
        <begin position="26"/>
        <end position="101"/>
    </location>
</feature>
<accession>A0A2S9IPX5</accession>
<dbReference type="AlphaFoldDB" id="A0A2S9IPX5"/>
<keyword evidence="3" id="KW-1185">Reference proteome</keyword>
<sequence>MALFRFRTRSPDRDLQTDVSRFADIKQTLNEVCAEIERERDGFQRRYDEISMNAAFSLENMENEGETEKVSARIEDFTLALERFTQRIAFLEKQLAFLQGVDQSVTEFADKNGLWQADAVPNAPA</sequence>
<dbReference type="EMBL" id="PVBR01000011">
    <property type="protein sequence ID" value="PRD42542.1"/>
    <property type="molecule type" value="Genomic_DNA"/>
</dbReference>
<gene>
    <name evidence="2" type="ORF">C5748_15685</name>
</gene>
<evidence type="ECO:0000313" key="3">
    <source>
        <dbReference type="Proteomes" id="UP000239434"/>
    </source>
</evidence>
<organism evidence="2 3">
    <name type="scientific">Phyllobacterium phragmitis</name>
    <dbReference type="NCBI Taxonomy" id="2670329"/>
    <lineage>
        <taxon>Bacteria</taxon>
        <taxon>Pseudomonadati</taxon>
        <taxon>Pseudomonadota</taxon>
        <taxon>Alphaproteobacteria</taxon>
        <taxon>Hyphomicrobiales</taxon>
        <taxon>Phyllobacteriaceae</taxon>
        <taxon>Phyllobacterium</taxon>
    </lineage>
</organism>
<name>A0A2S9IPX5_9HYPH</name>
<evidence type="ECO:0000313" key="2">
    <source>
        <dbReference type="EMBL" id="PRD42542.1"/>
    </source>
</evidence>
<proteinExistence type="predicted"/>
<comment type="caution">
    <text evidence="2">The sequence shown here is derived from an EMBL/GenBank/DDBJ whole genome shotgun (WGS) entry which is preliminary data.</text>
</comment>
<dbReference type="RefSeq" id="WP_105742874.1">
    <property type="nucleotide sequence ID" value="NZ_PVBR01000011.1"/>
</dbReference>